<name>H3GGA1_PHYRM</name>
<reference evidence="3" key="1">
    <citation type="journal article" date="2006" name="Science">
        <title>Phytophthora genome sequences uncover evolutionary origins and mechanisms of pathogenesis.</title>
        <authorList>
            <person name="Tyler B.M."/>
            <person name="Tripathy S."/>
            <person name="Zhang X."/>
            <person name="Dehal P."/>
            <person name="Jiang R.H."/>
            <person name="Aerts A."/>
            <person name="Arredondo F.D."/>
            <person name="Baxter L."/>
            <person name="Bensasson D."/>
            <person name="Beynon J.L."/>
            <person name="Chapman J."/>
            <person name="Damasceno C.M."/>
            <person name="Dorrance A.E."/>
            <person name="Dou D."/>
            <person name="Dickerman A.W."/>
            <person name="Dubchak I.L."/>
            <person name="Garbelotto M."/>
            <person name="Gijzen M."/>
            <person name="Gordon S.G."/>
            <person name="Govers F."/>
            <person name="Grunwald N.J."/>
            <person name="Huang W."/>
            <person name="Ivors K.L."/>
            <person name="Jones R.W."/>
            <person name="Kamoun S."/>
            <person name="Krampis K."/>
            <person name="Lamour K.H."/>
            <person name="Lee M.K."/>
            <person name="McDonald W.H."/>
            <person name="Medina M."/>
            <person name="Meijer H.J."/>
            <person name="Nordberg E.K."/>
            <person name="Maclean D.J."/>
            <person name="Ospina-Giraldo M.D."/>
            <person name="Morris P.F."/>
            <person name="Phuntumart V."/>
            <person name="Putnam N.H."/>
            <person name="Rash S."/>
            <person name="Rose J.K."/>
            <person name="Sakihama Y."/>
            <person name="Salamov A.A."/>
            <person name="Savidor A."/>
            <person name="Scheuring C.F."/>
            <person name="Smith B.M."/>
            <person name="Sobral B.W."/>
            <person name="Terry A."/>
            <person name="Torto-Alalibo T.A."/>
            <person name="Win J."/>
            <person name="Xu Z."/>
            <person name="Zhang H."/>
            <person name="Grigoriev I.V."/>
            <person name="Rokhsar D.S."/>
            <person name="Boore J.L."/>
        </authorList>
    </citation>
    <scope>NUCLEOTIDE SEQUENCE [LARGE SCALE GENOMIC DNA]</scope>
    <source>
        <strain evidence="3">Pr102</strain>
    </source>
</reference>
<keyword evidence="1" id="KW-0175">Coiled coil</keyword>
<dbReference type="Proteomes" id="UP000005238">
    <property type="component" value="Unassembled WGS sequence"/>
</dbReference>
<proteinExistence type="predicted"/>
<evidence type="ECO:0000313" key="3">
    <source>
        <dbReference type="Proteomes" id="UP000005238"/>
    </source>
</evidence>
<dbReference type="STRING" id="164328.H3GGA1"/>
<protein>
    <submittedName>
        <fullName evidence="2">Uncharacterized protein</fullName>
    </submittedName>
</protein>
<dbReference type="EMBL" id="DS566007">
    <property type="status" value="NOT_ANNOTATED_CDS"/>
    <property type="molecule type" value="Genomic_DNA"/>
</dbReference>
<dbReference type="EnsemblProtists" id="Phyra74835">
    <property type="protein sequence ID" value="Phyra74835"/>
    <property type="gene ID" value="Phyra74835"/>
</dbReference>
<feature type="coiled-coil region" evidence="1">
    <location>
        <begin position="162"/>
        <end position="189"/>
    </location>
</feature>
<dbReference type="InParanoid" id="H3GGA1"/>
<reference evidence="2" key="2">
    <citation type="submission" date="2015-06" db="UniProtKB">
        <authorList>
            <consortium name="EnsemblProtists"/>
        </authorList>
    </citation>
    <scope>IDENTIFICATION</scope>
    <source>
        <strain evidence="2">Pr102</strain>
    </source>
</reference>
<keyword evidence="3" id="KW-1185">Reference proteome</keyword>
<organism evidence="2 3">
    <name type="scientific">Phytophthora ramorum</name>
    <name type="common">Sudden oak death agent</name>
    <dbReference type="NCBI Taxonomy" id="164328"/>
    <lineage>
        <taxon>Eukaryota</taxon>
        <taxon>Sar</taxon>
        <taxon>Stramenopiles</taxon>
        <taxon>Oomycota</taxon>
        <taxon>Peronosporomycetes</taxon>
        <taxon>Peronosporales</taxon>
        <taxon>Peronosporaceae</taxon>
        <taxon>Phytophthora</taxon>
    </lineage>
</organism>
<dbReference type="HOGENOM" id="CLU_1006349_0_0_1"/>
<evidence type="ECO:0000256" key="1">
    <source>
        <dbReference type="SAM" id="Coils"/>
    </source>
</evidence>
<dbReference type="AlphaFoldDB" id="H3GGA1"/>
<accession>H3GGA1</accession>
<dbReference type="VEuPathDB" id="FungiDB:KRP23_13344"/>
<sequence length="278" mass="32029">MQHFPTGQAEHKRHRRLARRNANGIYNWIMTNDVFYRKVLAHLKHDYSKLEQHARELEQANVALEQDNVDLRNALLAKEQQTAELQREIEAQTKASGACTRRWPARRNQVWSDGWNRLTNELAEAEATKYREKSKTRRRKIKALKNRVRTAVATSNSFEQWLLFVEQEKQDVETLLARYKKKLQAQNRIMTEARVLARELRRSAESTIFNSSTTVNSWCSTFERGIAHVIVAGELFSTSPATSDGSSCLRSDSELIYGMSTLEGLETARRGSPFSRSS</sequence>
<feature type="coiled-coil region" evidence="1">
    <location>
        <begin position="40"/>
        <end position="95"/>
    </location>
</feature>
<evidence type="ECO:0000313" key="2">
    <source>
        <dbReference type="EnsemblProtists" id="Phyra74835"/>
    </source>
</evidence>